<sequence length="152" mass="16831">MTVVTLEGRASIFSPKGATHWEEIVDLTNAWQGFYLTHGRAIEALDKNSDEQLVFDFGNLTDIQEKSYVFENILDYIDALEDINIAMATWGQMVRKPQVETPKSDMGPKPTIQSNVVNEFGSKVKKPVGLLVLLSKSGAITFWGVSTPLLGL</sequence>
<gene>
    <name evidence="1" type="ORF">ECPE_LOCUS14892</name>
</gene>
<reference evidence="1 2" key="2">
    <citation type="submission" date="2018-11" db="EMBL/GenBank/DDBJ databases">
        <authorList>
            <consortium name="Pathogen Informatics"/>
        </authorList>
    </citation>
    <scope>NUCLEOTIDE SEQUENCE [LARGE SCALE GENOMIC DNA]</scope>
    <source>
        <strain evidence="1 2">Egypt</strain>
    </source>
</reference>
<dbReference type="OrthoDB" id="10555022at2759"/>
<dbReference type="EMBL" id="UZAN01058858">
    <property type="protein sequence ID" value="VDP92164.1"/>
    <property type="molecule type" value="Genomic_DNA"/>
</dbReference>
<protein>
    <submittedName>
        <fullName evidence="3">Parvo_NS1 domain-containing protein</fullName>
    </submittedName>
</protein>
<organism evidence="3">
    <name type="scientific">Echinostoma caproni</name>
    <dbReference type="NCBI Taxonomy" id="27848"/>
    <lineage>
        <taxon>Eukaryota</taxon>
        <taxon>Metazoa</taxon>
        <taxon>Spiralia</taxon>
        <taxon>Lophotrochozoa</taxon>
        <taxon>Platyhelminthes</taxon>
        <taxon>Trematoda</taxon>
        <taxon>Digenea</taxon>
        <taxon>Plagiorchiida</taxon>
        <taxon>Echinostomata</taxon>
        <taxon>Echinostomatoidea</taxon>
        <taxon>Echinostomatidae</taxon>
        <taxon>Echinostoma</taxon>
    </lineage>
</organism>
<dbReference type="Proteomes" id="UP000272942">
    <property type="component" value="Unassembled WGS sequence"/>
</dbReference>
<dbReference type="AlphaFoldDB" id="A0A183B6Q7"/>
<dbReference type="WBParaSite" id="ECPE_0001493201-mRNA-1">
    <property type="protein sequence ID" value="ECPE_0001493201-mRNA-1"/>
    <property type="gene ID" value="ECPE_0001493201"/>
</dbReference>
<reference evidence="3" key="1">
    <citation type="submission" date="2016-06" db="UniProtKB">
        <authorList>
            <consortium name="WormBaseParasite"/>
        </authorList>
    </citation>
    <scope>IDENTIFICATION</scope>
</reference>
<accession>A0A183B6Q7</accession>
<proteinExistence type="predicted"/>
<name>A0A183B6Q7_9TREM</name>
<evidence type="ECO:0000313" key="2">
    <source>
        <dbReference type="Proteomes" id="UP000272942"/>
    </source>
</evidence>
<evidence type="ECO:0000313" key="3">
    <source>
        <dbReference type="WBParaSite" id="ECPE_0001493201-mRNA-1"/>
    </source>
</evidence>
<keyword evidence="2" id="KW-1185">Reference proteome</keyword>
<evidence type="ECO:0000313" key="1">
    <source>
        <dbReference type="EMBL" id="VDP92164.1"/>
    </source>
</evidence>